<dbReference type="Proteomes" id="UP001412067">
    <property type="component" value="Unassembled WGS sequence"/>
</dbReference>
<evidence type="ECO:0000313" key="2">
    <source>
        <dbReference type="Proteomes" id="UP001412067"/>
    </source>
</evidence>
<keyword evidence="2" id="KW-1185">Reference proteome</keyword>
<name>A0ABR2MJ32_9ASPA</name>
<evidence type="ECO:0000313" key="1">
    <source>
        <dbReference type="EMBL" id="KAK8963993.1"/>
    </source>
</evidence>
<proteinExistence type="predicted"/>
<accession>A0ABR2MJ32</accession>
<dbReference type="EMBL" id="JBBWWR010000007">
    <property type="protein sequence ID" value="KAK8963993.1"/>
    <property type="molecule type" value="Genomic_DNA"/>
</dbReference>
<protein>
    <submittedName>
        <fullName evidence="1">Uncharacterized protein</fullName>
    </submittedName>
</protein>
<gene>
    <name evidence="1" type="ORF">KSP40_PGU009895</name>
</gene>
<organism evidence="1 2">
    <name type="scientific">Platanthera guangdongensis</name>
    <dbReference type="NCBI Taxonomy" id="2320717"/>
    <lineage>
        <taxon>Eukaryota</taxon>
        <taxon>Viridiplantae</taxon>
        <taxon>Streptophyta</taxon>
        <taxon>Embryophyta</taxon>
        <taxon>Tracheophyta</taxon>
        <taxon>Spermatophyta</taxon>
        <taxon>Magnoliopsida</taxon>
        <taxon>Liliopsida</taxon>
        <taxon>Asparagales</taxon>
        <taxon>Orchidaceae</taxon>
        <taxon>Orchidoideae</taxon>
        <taxon>Orchideae</taxon>
        <taxon>Orchidinae</taxon>
        <taxon>Platanthera</taxon>
    </lineage>
</organism>
<comment type="caution">
    <text evidence="1">The sequence shown here is derived from an EMBL/GenBank/DDBJ whole genome shotgun (WGS) entry which is preliminary data.</text>
</comment>
<reference evidence="1 2" key="1">
    <citation type="journal article" date="2022" name="Nat. Plants">
        <title>Genomes of leafy and leafless Platanthera orchids illuminate the evolution of mycoheterotrophy.</title>
        <authorList>
            <person name="Li M.H."/>
            <person name="Liu K.W."/>
            <person name="Li Z."/>
            <person name="Lu H.C."/>
            <person name="Ye Q.L."/>
            <person name="Zhang D."/>
            <person name="Wang J.Y."/>
            <person name="Li Y.F."/>
            <person name="Zhong Z.M."/>
            <person name="Liu X."/>
            <person name="Yu X."/>
            <person name="Liu D.K."/>
            <person name="Tu X.D."/>
            <person name="Liu B."/>
            <person name="Hao Y."/>
            <person name="Liao X.Y."/>
            <person name="Jiang Y.T."/>
            <person name="Sun W.H."/>
            <person name="Chen J."/>
            <person name="Chen Y.Q."/>
            <person name="Ai Y."/>
            <person name="Zhai J.W."/>
            <person name="Wu S.S."/>
            <person name="Zhou Z."/>
            <person name="Hsiao Y.Y."/>
            <person name="Wu W.L."/>
            <person name="Chen Y.Y."/>
            <person name="Lin Y.F."/>
            <person name="Hsu J.L."/>
            <person name="Li C.Y."/>
            <person name="Wang Z.W."/>
            <person name="Zhao X."/>
            <person name="Zhong W.Y."/>
            <person name="Ma X.K."/>
            <person name="Ma L."/>
            <person name="Huang J."/>
            <person name="Chen G.Z."/>
            <person name="Huang M.Z."/>
            <person name="Huang L."/>
            <person name="Peng D.H."/>
            <person name="Luo Y.B."/>
            <person name="Zou S.Q."/>
            <person name="Chen S.P."/>
            <person name="Lan S."/>
            <person name="Tsai W.C."/>
            <person name="Van de Peer Y."/>
            <person name="Liu Z.J."/>
        </authorList>
    </citation>
    <scope>NUCLEOTIDE SEQUENCE [LARGE SCALE GENOMIC DNA]</scope>
    <source>
        <strain evidence="1">Lor288</strain>
    </source>
</reference>
<sequence length="131" mass="13749">MMAAILNISAAALQVDDNASPLLFSAVFRALIDFITSPNDLSVQLETPREVTEFYALRPPKEPNPSMYVTPAAFLVAAAAAAAGKFRGWMTAILCLGEGCCGSNAWGLFDNPAPLRSGVNGTAKSCLPRSG</sequence>